<dbReference type="Proteomes" id="UP000680714">
    <property type="component" value="Unassembled WGS sequence"/>
</dbReference>
<name>A0ABS5IGW5_9PROT</name>
<gene>
    <name evidence="2" type="ORF">KEC16_17765</name>
</gene>
<dbReference type="EMBL" id="JAGTUF010000026">
    <property type="protein sequence ID" value="MBR9973579.1"/>
    <property type="molecule type" value="Genomic_DNA"/>
</dbReference>
<proteinExistence type="predicted"/>
<sequence>MKTLLGYASITLAVLGLAAYAFRPAARTMPWYKFAGAVIVMLGMGIGLIVIDAKKETEISVPRNPEMNAGRQVRSAGKDENREEYLQKFINDAMTTNRVIDQGRDLLLKYAAKGNDADLTSAVLETAKLVELVDVKIIQLDAFGAKIFYKEQHLNQLKLVISGLEQRLKALEIMGKSFDGLRTGNLPEDRVNIAIQTANSEFKRLGSAFFEDLAKLKSMYINQ</sequence>
<evidence type="ECO:0000256" key="1">
    <source>
        <dbReference type="SAM" id="Phobius"/>
    </source>
</evidence>
<keyword evidence="1" id="KW-0812">Transmembrane</keyword>
<evidence type="ECO:0000313" key="3">
    <source>
        <dbReference type="Proteomes" id="UP000680714"/>
    </source>
</evidence>
<protein>
    <submittedName>
        <fullName evidence="2">Uncharacterized protein</fullName>
    </submittedName>
</protein>
<organism evidence="2 3">
    <name type="scientific">Magnetospirillum sulfuroxidans</name>
    <dbReference type="NCBI Taxonomy" id="611300"/>
    <lineage>
        <taxon>Bacteria</taxon>
        <taxon>Pseudomonadati</taxon>
        <taxon>Pseudomonadota</taxon>
        <taxon>Alphaproteobacteria</taxon>
        <taxon>Rhodospirillales</taxon>
        <taxon>Rhodospirillaceae</taxon>
        <taxon>Magnetospirillum</taxon>
    </lineage>
</organism>
<reference evidence="2 3" key="1">
    <citation type="submission" date="2021-04" db="EMBL/GenBank/DDBJ databases">
        <title>Magnetospirillum sulfuroxidans sp. nov., a facultative chemolithoautotrophic sulfur-oxidizing alphaproteobacterium isolated from freshwater sediment and proposals for Paramagetospirillum gen. nov., and Magnetospirillaceae fam. nov.</title>
        <authorList>
            <person name="Koziaeva V."/>
            <person name="Geelhoed J.S."/>
            <person name="Sorokin D.Y."/>
            <person name="Grouzdev D.S."/>
        </authorList>
    </citation>
    <scope>NUCLEOTIDE SEQUENCE [LARGE SCALE GENOMIC DNA]</scope>
    <source>
        <strain evidence="2 3">J10</strain>
    </source>
</reference>
<comment type="caution">
    <text evidence="2">The sequence shown here is derived from an EMBL/GenBank/DDBJ whole genome shotgun (WGS) entry which is preliminary data.</text>
</comment>
<evidence type="ECO:0000313" key="2">
    <source>
        <dbReference type="EMBL" id="MBR9973579.1"/>
    </source>
</evidence>
<keyword evidence="3" id="KW-1185">Reference proteome</keyword>
<feature type="transmembrane region" description="Helical" evidence="1">
    <location>
        <begin position="31"/>
        <end position="51"/>
    </location>
</feature>
<dbReference type="RefSeq" id="WP_211551447.1">
    <property type="nucleotide sequence ID" value="NZ_JAGTUF010000026.1"/>
</dbReference>
<keyword evidence="1" id="KW-1133">Transmembrane helix</keyword>
<keyword evidence="1" id="KW-0472">Membrane</keyword>
<accession>A0ABS5IGW5</accession>